<proteinExistence type="predicted"/>
<keyword evidence="2" id="KW-0808">Transferase</keyword>
<organism evidence="2 3">
    <name type="scientific">Clostridium magnum DSM 2767</name>
    <dbReference type="NCBI Taxonomy" id="1121326"/>
    <lineage>
        <taxon>Bacteria</taxon>
        <taxon>Bacillati</taxon>
        <taxon>Bacillota</taxon>
        <taxon>Clostridia</taxon>
        <taxon>Eubacteriales</taxon>
        <taxon>Clostridiaceae</taxon>
        <taxon>Clostridium</taxon>
    </lineage>
</organism>
<dbReference type="InterPro" id="IPR051446">
    <property type="entry name" value="HTH_trans_reg/aminotransferase"/>
</dbReference>
<protein>
    <submittedName>
        <fullName evidence="2">2-aminoadipate transaminase</fullName>
        <ecNumber evidence="2">2.6.1.39</ecNumber>
    </submittedName>
</protein>
<accession>A0A161XBW0</accession>
<dbReference type="InterPro" id="IPR015424">
    <property type="entry name" value="PyrdxlP-dep_Trfase"/>
</dbReference>
<gene>
    <name evidence="2" type="primary">lysN_2</name>
    <name evidence="2" type="ORF">CLMAG_15920</name>
</gene>
<dbReference type="InterPro" id="IPR015422">
    <property type="entry name" value="PyrdxlP-dep_Trfase_small"/>
</dbReference>
<dbReference type="InterPro" id="IPR015421">
    <property type="entry name" value="PyrdxlP-dep_Trfase_major"/>
</dbReference>
<dbReference type="GO" id="GO:0030170">
    <property type="term" value="F:pyridoxal phosphate binding"/>
    <property type="evidence" value="ECO:0007669"/>
    <property type="project" value="InterPro"/>
</dbReference>
<dbReference type="EC" id="2.6.1.39" evidence="2"/>
<comment type="caution">
    <text evidence="2">The sequence shown here is derived from an EMBL/GenBank/DDBJ whole genome shotgun (WGS) entry which is preliminary data.</text>
</comment>
<dbReference type="PATRIC" id="fig|1121326.3.peg.1562"/>
<dbReference type="GO" id="GO:0047536">
    <property type="term" value="F:2-aminoadipate transaminase activity"/>
    <property type="evidence" value="ECO:0007669"/>
    <property type="project" value="UniProtKB-EC"/>
</dbReference>
<dbReference type="Pfam" id="PF00155">
    <property type="entry name" value="Aminotran_1_2"/>
    <property type="match status" value="1"/>
</dbReference>
<feature type="domain" description="Aminotransferase class I/classII large" evidence="1">
    <location>
        <begin position="15"/>
        <end position="227"/>
    </location>
</feature>
<dbReference type="CDD" id="cd00609">
    <property type="entry name" value="AAT_like"/>
    <property type="match status" value="1"/>
</dbReference>
<dbReference type="PANTHER" id="PTHR46577:SF1">
    <property type="entry name" value="HTH-TYPE TRANSCRIPTIONAL REGULATORY PROTEIN GABR"/>
    <property type="match status" value="1"/>
</dbReference>
<dbReference type="SUPFAM" id="SSF53383">
    <property type="entry name" value="PLP-dependent transferases"/>
    <property type="match status" value="1"/>
</dbReference>
<dbReference type="EMBL" id="LWAE01000002">
    <property type="protein sequence ID" value="KZL91786.1"/>
    <property type="molecule type" value="Genomic_DNA"/>
</dbReference>
<dbReference type="PANTHER" id="PTHR46577">
    <property type="entry name" value="HTH-TYPE TRANSCRIPTIONAL REGULATORY PROTEIN GABR"/>
    <property type="match status" value="1"/>
</dbReference>
<evidence type="ECO:0000313" key="2">
    <source>
        <dbReference type="EMBL" id="KZL91786.1"/>
    </source>
</evidence>
<sequence>MKPEELDAQCKLNNIQGIYLVPSCNNPTAILMNMERRREIAKIIKKNNLLLIEDAIYSFLAPQNYLPITSFIPEQSIYINSTSKSLCSGLRVAFMVYPEKYSSEIIRGVYNINIKTPALNTEIIAELINTGMADRIIEEKLLISKERNEIYKKYFQIENPNENQDSFFRLISLKQRFDADQFEKKALSHGIRIYHSNRFLVGNHDEKQFLRVSLSSTANSSELEKGLSILKDILLDPTDSEDIHSLII</sequence>
<dbReference type="Gene3D" id="3.90.1150.10">
    <property type="entry name" value="Aspartate Aminotransferase, domain 1"/>
    <property type="match status" value="1"/>
</dbReference>
<dbReference type="AlphaFoldDB" id="A0A161XBW0"/>
<reference evidence="2 3" key="1">
    <citation type="submission" date="2016-04" db="EMBL/GenBank/DDBJ databases">
        <title>Genome sequence of Clostridium magnum DSM 2767.</title>
        <authorList>
            <person name="Poehlein A."/>
            <person name="Uhlig R."/>
            <person name="Fischer R."/>
            <person name="Bahl H."/>
            <person name="Daniel R."/>
        </authorList>
    </citation>
    <scope>NUCLEOTIDE SEQUENCE [LARGE SCALE GENOMIC DNA]</scope>
    <source>
        <strain evidence="2 3">DSM 2767</strain>
    </source>
</reference>
<evidence type="ECO:0000259" key="1">
    <source>
        <dbReference type="Pfam" id="PF00155"/>
    </source>
</evidence>
<evidence type="ECO:0000313" key="3">
    <source>
        <dbReference type="Proteomes" id="UP000076603"/>
    </source>
</evidence>
<dbReference type="InterPro" id="IPR004839">
    <property type="entry name" value="Aminotransferase_I/II_large"/>
</dbReference>
<keyword evidence="2" id="KW-0032">Aminotransferase</keyword>
<keyword evidence="3" id="KW-1185">Reference proteome</keyword>
<dbReference type="STRING" id="1121326.CLMAG_15920"/>
<name>A0A161XBW0_9CLOT</name>
<dbReference type="Gene3D" id="3.40.640.10">
    <property type="entry name" value="Type I PLP-dependent aspartate aminotransferase-like (Major domain)"/>
    <property type="match status" value="1"/>
</dbReference>
<dbReference type="Proteomes" id="UP000076603">
    <property type="component" value="Unassembled WGS sequence"/>
</dbReference>